<feature type="non-terminal residue" evidence="1">
    <location>
        <position position="106"/>
    </location>
</feature>
<gene>
    <name evidence="1" type="ORF">BO78DRAFT_268735</name>
</gene>
<accession>A0A319EA90</accession>
<keyword evidence="2" id="KW-1185">Reference proteome</keyword>
<dbReference type="Proteomes" id="UP000248423">
    <property type="component" value="Unassembled WGS sequence"/>
</dbReference>
<reference evidence="1 2" key="1">
    <citation type="submission" date="2018-02" db="EMBL/GenBank/DDBJ databases">
        <title>The genomes of Aspergillus section Nigri reveals drivers in fungal speciation.</title>
        <authorList>
            <consortium name="DOE Joint Genome Institute"/>
            <person name="Vesth T.C."/>
            <person name="Nybo J."/>
            <person name="Theobald S."/>
            <person name="Brandl J."/>
            <person name="Frisvad J.C."/>
            <person name="Nielsen K.F."/>
            <person name="Lyhne E.K."/>
            <person name="Kogle M.E."/>
            <person name="Kuo A."/>
            <person name="Riley R."/>
            <person name="Clum A."/>
            <person name="Nolan M."/>
            <person name="Lipzen A."/>
            <person name="Salamov A."/>
            <person name="Henrissat B."/>
            <person name="Wiebenga A."/>
            <person name="De vries R.P."/>
            <person name="Grigoriev I.V."/>
            <person name="Mortensen U.H."/>
            <person name="Andersen M.R."/>
            <person name="Baker S.E."/>
        </authorList>
    </citation>
    <scope>NUCLEOTIDE SEQUENCE [LARGE SCALE GENOMIC DNA]</scope>
    <source>
        <strain evidence="1 2">CBS 121057</strain>
    </source>
</reference>
<dbReference type="EMBL" id="KZ826379">
    <property type="protein sequence ID" value="PYI03568.1"/>
    <property type="molecule type" value="Genomic_DNA"/>
</dbReference>
<evidence type="ECO:0000313" key="2">
    <source>
        <dbReference type="Proteomes" id="UP000248423"/>
    </source>
</evidence>
<evidence type="ECO:0000313" key="1">
    <source>
        <dbReference type="EMBL" id="PYI03568.1"/>
    </source>
</evidence>
<feature type="non-terminal residue" evidence="1">
    <location>
        <position position="1"/>
    </location>
</feature>
<name>A0A319EA90_ASPSB</name>
<protein>
    <submittedName>
        <fullName evidence="1">Uncharacterized protein</fullName>
    </submittedName>
</protein>
<organism evidence="1 2">
    <name type="scientific">Aspergillus sclerotiicarbonarius (strain CBS 121057 / IBT 28362)</name>
    <dbReference type="NCBI Taxonomy" id="1448318"/>
    <lineage>
        <taxon>Eukaryota</taxon>
        <taxon>Fungi</taxon>
        <taxon>Dikarya</taxon>
        <taxon>Ascomycota</taxon>
        <taxon>Pezizomycotina</taxon>
        <taxon>Eurotiomycetes</taxon>
        <taxon>Eurotiomycetidae</taxon>
        <taxon>Eurotiales</taxon>
        <taxon>Aspergillaceae</taxon>
        <taxon>Aspergillus</taxon>
        <taxon>Aspergillus subgen. Circumdati</taxon>
    </lineage>
</organism>
<proteinExistence type="predicted"/>
<dbReference type="OrthoDB" id="3540486at2759"/>
<dbReference type="VEuPathDB" id="FungiDB:BO78DRAFT_268735"/>
<sequence>LTWLRSLKVVERIVVIHTDARTGAQSGLFGLLGDAPVQIIDVADEVQIDRFFTFAAKCYDENRIPVDLQRDSPDVVTGKMRQSILEKYKSDEIFQKLRPAIMFRLC</sequence>
<dbReference type="STRING" id="1448318.A0A319EA90"/>
<dbReference type="AlphaFoldDB" id="A0A319EA90"/>